<evidence type="ECO:0000256" key="13">
    <source>
        <dbReference type="SAM" id="MobiDB-lite"/>
    </source>
</evidence>
<evidence type="ECO:0000313" key="17">
    <source>
        <dbReference type="Proteomes" id="UP000789901"/>
    </source>
</evidence>
<evidence type="ECO:0000256" key="4">
    <source>
        <dbReference type="ARBA" id="ARBA00022679"/>
    </source>
</evidence>
<gene>
    <name evidence="16" type="ORF">GMARGA_LOCUS9501</name>
</gene>
<dbReference type="InterPro" id="IPR041723">
    <property type="entry name" value="CCT"/>
</dbReference>
<dbReference type="InterPro" id="IPR004821">
    <property type="entry name" value="Cyt_trans-like"/>
</dbReference>
<accession>A0ABN7UQM9</accession>
<evidence type="ECO:0000259" key="15">
    <source>
        <dbReference type="Pfam" id="PF01467"/>
    </source>
</evidence>
<evidence type="ECO:0000313" key="16">
    <source>
        <dbReference type="EMBL" id="CAG8653871.1"/>
    </source>
</evidence>
<dbReference type="InterPro" id="IPR004299">
    <property type="entry name" value="MBOAT_fam"/>
</dbReference>
<evidence type="ECO:0000256" key="6">
    <source>
        <dbReference type="ARBA" id="ARBA00022695"/>
    </source>
</evidence>
<evidence type="ECO:0000256" key="2">
    <source>
        <dbReference type="ARBA" id="ARBA00010101"/>
    </source>
</evidence>
<comment type="similarity">
    <text evidence="2">Belongs to the cytidylyltransferase family.</text>
</comment>
<feature type="compositionally biased region" description="Polar residues" evidence="13">
    <location>
        <begin position="321"/>
        <end position="330"/>
    </location>
</feature>
<dbReference type="PANTHER" id="PTHR10739">
    <property type="entry name" value="CYTIDYLYLTRANSFERASE"/>
    <property type="match status" value="1"/>
</dbReference>
<evidence type="ECO:0000256" key="11">
    <source>
        <dbReference type="ARBA" id="ARBA00023264"/>
    </source>
</evidence>
<evidence type="ECO:0000256" key="1">
    <source>
        <dbReference type="ARBA" id="ARBA00004141"/>
    </source>
</evidence>
<keyword evidence="3" id="KW-0444">Lipid biosynthesis</keyword>
<keyword evidence="17" id="KW-1185">Reference proteome</keyword>
<feature type="region of interest" description="Disordered" evidence="13">
    <location>
        <begin position="1"/>
        <end position="98"/>
    </location>
</feature>
<evidence type="ECO:0000256" key="5">
    <source>
        <dbReference type="ARBA" id="ARBA00022692"/>
    </source>
</evidence>
<evidence type="ECO:0000256" key="9">
    <source>
        <dbReference type="ARBA" id="ARBA00023136"/>
    </source>
</evidence>
<evidence type="ECO:0000256" key="12">
    <source>
        <dbReference type="ARBA" id="ARBA00026101"/>
    </source>
</evidence>
<feature type="transmembrane region" description="Helical" evidence="14">
    <location>
        <begin position="364"/>
        <end position="383"/>
    </location>
</feature>
<protein>
    <recommendedName>
        <fullName evidence="12">choline-phosphate cytidylyltransferase</fullName>
        <ecNumber evidence="12">2.7.7.15</ecNumber>
    </recommendedName>
</protein>
<keyword evidence="9 14" id="KW-0472">Membrane</keyword>
<keyword evidence="8" id="KW-0443">Lipid metabolism</keyword>
<keyword evidence="11" id="KW-1208">Phospholipid metabolism</keyword>
<dbReference type="Proteomes" id="UP000789901">
    <property type="component" value="Unassembled WGS sequence"/>
</dbReference>
<feature type="compositionally biased region" description="Low complexity" evidence="13">
    <location>
        <begin position="42"/>
        <end position="53"/>
    </location>
</feature>
<feature type="compositionally biased region" description="Polar residues" evidence="13">
    <location>
        <begin position="25"/>
        <end position="34"/>
    </location>
</feature>
<evidence type="ECO:0000256" key="10">
    <source>
        <dbReference type="ARBA" id="ARBA00023209"/>
    </source>
</evidence>
<reference evidence="16 17" key="1">
    <citation type="submission" date="2021-06" db="EMBL/GenBank/DDBJ databases">
        <authorList>
            <person name="Kallberg Y."/>
            <person name="Tangrot J."/>
            <person name="Rosling A."/>
        </authorList>
    </citation>
    <scope>NUCLEOTIDE SEQUENCE [LARGE SCALE GENOMIC DNA]</scope>
    <source>
        <strain evidence="16 17">120-4 pot B 10/14</strain>
    </source>
</reference>
<dbReference type="Pfam" id="PF03062">
    <property type="entry name" value="MBOAT"/>
    <property type="match status" value="2"/>
</dbReference>
<evidence type="ECO:0000256" key="8">
    <source>
        <dbReference type="ARBA" id="ARBA00023098"/>
    </source>
</evidence>
<dbReference type="InterPro" id="IPR014729">
    <property type="entry name" value="Rossmann-like_a/b/a_fold"/>
</dbReference>
<dbReference type="CDD" id="cd02174">
    <property type="entry name" value="CCT"/>
    <property type="match status" value="1"/>
</dbReference>
<dbReference type="SUPFAM" id="SSF52374">
    <property type="entry name" value="Nucleotidylyl transferase"/>
    <property type="match status" value="1"/>
</dbReference>
<keyword evidence="5 14" id="KW-0812">Transmembrane</keyword>
<evidence type="ECO:0000256" key="14">
    <source>
        <dbReference type="SAM" id="Phobius"/>
    </source>
</evidence>
<dbReference type="PANTHER" id="PTHR10739:SF13">
    <property type="entry name" value="CHOLINE-PHOSPHATE CYTIDYLYLTRANSFERASE"/>
    <property type="match status" value="1"/>
</dbReference>
<dbReference type="Pfam" id="PF01467">
    <property type="entry name" value="CTP_transf_like"/>
    <property type="match status" value="1"/>
</dbReference>
<dbReference type="EMBL" id="CAJVQB010005132">
    <property type="protein sequence ID" value="CAG8653871.1"/>
    <property type="molecule type" value="Genomic_DNA"/>
</dbReference>
<feature type="transmembrane region" description="Helical" evidence="14">
    <location>
        <begin position="435"/>
        <end position="454"/>
    </location>
</feature>
<feature type="domain" description="Cytidyltransferase-like" evidence="15">
    <location>
        <begin position="109"/>
        <end position="237"/>
    </location>
</feature>
<keyword evidence="6" id="KW-0548">Nucleotidyltransferase</keyword>
<feature type="region of interest" description="Disordered" evidence="13">
    <location>
        <begin position="321"/>
        <end position="356"/>
    </location>
</feature>
<evidence type="ECO:0000256" key="3">
    <source>
        <dbReference type="ARBA" id="ARBA00022516"/>
    </source>
</evidence>
<dbReference type="InterPro" id="IPR045049">
    <property type="entry name" value="Pcy1-like"/>
</dbReference>
<dbReference type="NCBIfam" id="TIGR00125">
    <property type="entry name" value="cyt_tran_rel"/>
    <property type="match status" value="1"/>
</dbReference>
<keyword evidence="10" id="KW-0594">Phospholipid biosynthesis</keyword>
<comment type="subcellular location">
    <subcellularLocation>
        <location evidence="1">Membrane</location>
        <topology evidence="1">Multi-pass membrane protein</topology>
    </subcellularLocation>
</comment>
<comment type="caution">
    <text evidence="16">The sequence shown here is derived from an EMBL/GenBank/DDBJ whole genome shotgun (WGS) entry which is preliminary data.</text>
</comment>
<keyword evidence="7 14" id="KW-1133">Transmembrane helix</keyword>
<feature type="compositionally biased region" description="Basic and acidic residues" evidence="13">
    <location>
        <begin position="74"/>
        <end position="85"/>
    </location>
</feature>
<dbReference type="EC" id="2.7.7.15" evidence="12"/>
<evidence type="ECO:0000256" key="7">
    <source>
        <dbReference type="ARBA" id="ARBA00022989"/>
    </source>
</evidence>
<sequence length="559" mass="64108">MPLINRKRKEPTYESDAALSDKLESANSDSSVYSSEEDNVDTSLSESSTNTTNILPPTKRSKNEGINGSSQSLRESKTAVREKSKTAQTLKEYPFKINPPPTDRPVRIYCDGIYDVFHFGHAKSLEQAKKSFPHVYLLVGVCDDETTNKKKGKTVLNERERAESLRHCKWVDEVIEHAPWIVDQEFLDKHNIDYVAHDDLPYASGDTDDVYAFVKEQGRFLPTQRTDGISTSDIITRIVRDYDQYVRRNLERGVSPKELNIGFLKVELSNDLSEVKNDLTQAFALWEIRSQEFVRGFAARFGAESVVDKIFRRRPRRISTDGSEITTSGSSDDDLVHRSRSVSPVRRELTPHQKSKSIPSLPPLLEFLGYIFFFGGFLIGPSFDFMEYRRFVNMEMYRIDKTDNEKHKFIKDDGKLSKRSLYVIPDGFIPAMRKLVVGLFLIVCLVTFGGKYPFEWTLSEEFKNLSFVNRNRVTNIDIIGYETADNIKQLLESWNMNTNKWLKNYVYLRVTPPGQKPGFISTITTFGISAIWHGFYPGYYLTFITGAFVQNLHRSGVLN</sequence>
<proteinExistence type="inferred from homology"/>
<organism evidence="16 17">
    <name type="scientific">Gigaspora margarita</name>
    <dbReference type="NCBI Taxonomy" id="4874"/>
    <lineage>
        <taxon>Eukaryota</taxon>
        <taxon>Fungi</taxon>
        <taxon>Fungi incertae sedis</taxon>
        <taxon>Mucoromycota</taxon>
        <taxon>Glomeromycotina</taxon>
        <taxon>Glomeromycetes</taxon>
        <taxon>Diversisporales</taxon>
        <taxon>Gigasporaceae</taxon>
        <taxon>Gigaspora</taxon>
    </lineage>
</organism>
<dbReference type="Gene3D" id="3.40.50.620">
    <property type="entry name" value="HUPs"/>
    <property type="match status" value="1"/>
</dbReference>
<feature type="compositionally biased region" description="Polar residues" evidence="13">
    <location>
        <begin position="64"/>
        <end position="73"/>
    </location>
</feature>
<name>A0ABN7UQM9_GIGMA</name>
<keyword evidence="4" id="KW-0808">Transferase</keyword>